<evidence type="ECO:0000259" key="2">
    <source>
        <dbReference type="Pfam" id="PF11838"/>
    </source>
</evidence>
<protein>
    <recommendedName>
        <fullName evidence="2">ERAP1-like C-terminal domain-containing protein</fullName>
    </recommendedName>
</protein>
<keyword evidence="1" id="KW-0812">Transmembrane</keyword>
<name>A0A182LXT2_9DIPT</name>
<organism evidence="3 4">
    <name type="scientific">Anopheles culicifacies</name>
    <dbReference type="NCBI Taxonomy" id="139723"/>
    <lineage>
        <taxon>Eukaryota</taxon>
        <taxon>Metazoa</taxon>
        <taxon>Ecdysozoa</taxon>
        <taxon>Arthropoda</taxon>
        <taxon>Hexapoda</taxon>
        <taxon>Insecta</taxon>
        <taxon>Pterygota</taxon>
        <taxon>Neoptera</taxon>
        <taxon>Endopterygota</taxon>
        <taxon>Diptera</taxon>
        <taxon>Nematocera</taxon>
        <taxon>Culicoidea</taxon>
        <taxon>Culicidae</taxon>
        <taxon>Anophelinae</taxon>
        <taxon>Anopheles</taxon>
        <taxon>culicifacies species complex</taxon>
    </lineage>
</organism>
<dbReference type="EMBL" id="AXCM01004414">
    <property type="status" value="NOT_ANNOTATED_CDS"/>
    <property type="molecule type" value="Genomic_DNA"/>
</dbReference>
<feature type="transmembrane region" description="Helical" evidence="1">
    <location>
        <begin position="246"/>
        <end position="265"/>
    </location>
</feature>
<dbReference type="AlphaFoldDB" id="A0A182LXT2"/>
<keyword evidence="4" id="KW-1185">Reference proteome</keyword>
<dbReference type="Pfam" id="PF11838">
    <property type="entry name" value="ERAP1_C"/>
    <property type="match status" value="1"/>
</dbReference>
<evidence type="ECO:0000256" key="1">
    <source>
        <dbReference type="SAM" id="Phobius"/>
    </source>
</evidence>
<proteinExistence type="predicted"/>
<keyword evidence="1" id="KW-1133">Transmembrane helix</keyword>
<dbReference type="STRING" id="139723.A0A182LXT2"/>
<reference evidence="4" key="1">
    <citation type="submission" date="2013-09" db="EMBL/GenBank/DDBJ databases">
        <title>The Genome Sequence of Anopheles culicifacies species A.</title>
        <authorList>
            <consortium name="The Broad Institute Genomics Platform"/>
            <person name="Neafsey D.E."/>
            <person name="Besansky N."/>
            <person name="Howell P."/>
            <person name="Walton C."/>
            <person name="Young S.K."/>
            <person name="Zeng Q."/>
            <person name="Gargeya S."/>
            <person name="Fitzgerald M."/>
            <person name="Haas B."/>
            <person name="Abouelleil A."/>
            <person name="Allen A.W."/>
            <person name="Alvarado L."/>
            <person name="Arachchi H.M."/>
            <person name="Berlin A.M."/>
            <person name="Chapman S.B."/>
            <person name="Gainer-Dewar J."/>
            <person name="Goldberg J."/>
            <person name="Griggs A."/>
            <person name="Gujja S."/>
            <person name="Hansen M."/>
            <person name="Howarth C."/>
            <person name="Imamovic A."/>
            <person name="Ireland A."/>
            <person name="Larimer J."/>
            <person name="McCowan C."/>
            <person name="Murphy C."/>
            <person name="Pearson M."/>
            <person name="Poon T.W."/>
            <person name="Priest M."/>
            <person name="Roberts A."/>
            <person name="Saif S."/>
            <person name="Shea T."/>
            <person name="Sisk P."/>
            <person name="Sykes S."/>
            <person name="Wortman J."/>
            <person name="Nusbaum C."/>
            <person name="Birren B."/>
        </authorList>
    </citation>
    <scope>NUCLEOTIDE SEQUENCE [LARGE SCALE GENOMIC DNA]</scope>
    <source>
        <strain evidence="4">A-37</strain>
    </source>
</reference>
<dbReference type="EnsemblMetazoa" id="ACUA004515-RA">
    <property type="protein sequence ID" value="ACUA004515-PA"/>
    <property type="gene ID" value="ACUA004515"/>
</dbReference>
<evidence type="ECO:0000313" key="3">
    <source>
        <dbReference type="EnsemblMetazoa" id="ACUA004515-PA"/>
    </source>
</evidence>
<keyword evidence="1" id="KW-0472">Membrane</keyword>
<reference evidence="3" key="2">
    <citation type="submission" date="2020-05" db="UniProtKB">
        <authorList>
            <consortium name="EnsemblMetazoa"/>
        </authorList>
    </citation>
    <scope>IDENTIFICATION</scope>
    <source>
        <strain evidence="3">A-37</strain>
    </source>
</reference>
<dbReference type="Gene3D" id="1.25.50.20">
    <property type="match status" value="1"/>
</dbReference>
<dbReference type="Proteomes" id="UP000075883">
    <property type="component" value="Unassembled WGS sequence"/>
</dbReference>
<evidence type="ECO:0000313" key="4">
    <source>
        <dbReference type="Proteomes" id="UP000075883"/>
    </source>
</evidence>
<sequence length="266" mass="29368">MDHIGRLHRGNTVYLACYSGVQKCLDDANTLVTRAIEDPTFIIPEEVQSAVFCVLHKYPAATVNGQIDLFETYLQSASSPQQLEMVNRFLTSIGCARNETTLEYYLALTTYNYPGLPITSGQRSQIYLALINGNPSTRLTAMRYLHKHFSTVTYLLTSVTSIFTELGNRINSRIQYEVLRDIVDQYGDTLTSSAKSAADAALVQADQNIKWAEKHSEAITSWLVEKEYEGSTEKPPGGGSGMVNSVGFITAFGSALILLTSNAMLR</sequence>
<feature type="domain" description="ERAP1-like C-terminal" evidence="2">
    <location>
        <begin position="3"/>
        <end position="201"/>
    </location>
</feature>
<dbReference type="VEuPathDB" id="VectorBase:ACUA004515"/>
<dbReference type="InterPro" id="IPR024571">
    <property type="entry name" value="ERAP1-like_C_dom"/>
</dbReference>
<accession>A0A182LXT2</accession>